<keyword evidence="4" id="KW-1185">Reference proteome</keyword>
<reference evidence="2" key="1">
    <citation type="submission" date="2021-05" db="EMBL/GenBank/DDBJ databases">
        <title>Novel Bacillus species.</title>
        <authorList>
            <person name="Liu G."/>
        </authorList>
    </citation>
    <scope>NUCLEOTIDE SEQUENCE</scope>
    <source>
        <strain evidence="2 4">FJAT-50051</strain>
    </source>
</reference>
<gene>
    <name evidence="3" type="ORF">KHB02_003950</name>
    <name evidence="2" type="ORF">KHB02_00425</name>
</gene>
<dbReference type="EMBL" id="JAGYPE020000004">
    <property type="protein sequence ID" value="MCH6264675.1"/>
    <property type="molecule type" value="Genomic_DNA"/>
</dbReference>
<evidence type="ECO:0000259" key="1">
    <source>
        <dbReference type="Pfam" id="PF24696"/>
    </source>
</evidence>
<protein>
    <recommendedName>
        <fullName evidence="1">UGSC-like domain-containing protein</fullName>
    </recommendedName>
</protein>
<evidence type="ECO:0000313" key="4">
    <source>
        <dbReference type="Proteomes" id="UP000677265"/>
    </source>
</evidence>
<dbReference type="AlphaFoldDB" id="A0A942SU04"/>
<proteinExistence type="predicted"/>
<accession>A0A942SU04</accession>
<sequence length="68" mass="7532">MEKHGIPTVVLSTEPFISSSRAMAVAHGIPDYPFVTIPHPIAATEKEVLHKWVEKIVGDVEEILLRSL</sequence>
<dbReference type="EMBL" id="JAGYPE010000001">
    <property type="protein sequence ID" value="MBS4179840.1"/>
    <property type="molecule type" value="Genomic_DNA"/>
</dbReference>
<evidence type="ECO:0000313" key="2">
    <source>
        <dbReference type="EMBL" id="MBS4179840.1"/>
    </source>
</evidence>
<dbReference type="InterPro" id="IPR057767">
    <property type="entry name" value="UGSC-like_dom"/>
</dbReference>
<name>A0A942SU04_9BACI</name>
<evidence type="ECO:0000313" key="3">
    <source>
        <dbReference type="EMBL" id="MCH6264675.1"/>
    </source>
</evidence>
<feature type="domain" description="UGSC-like" evidence="1">
    <location>
        <begin position="1"/>
        <end position="65"/>
    </location>
</feature>
<comment type="caution">
    <text evidence="2">The sequence shown here is derived from an EMBL/GenBank/DDBJ whole genome shotgun (WGS) entry which is preliminary data.</text>
</comment>
<dbReference type="Pfam" id="PF24696">
    <property type="entry name" value="UGSC"/>
    <property type="match status" value="1"/>
</dbReference>
<dbReference type="Proteomes" id="UP000677265">
    <property type="component" value="Unassembled WGS sequence"/>
</dbReference>
<organism evidence="2">
    <name type="scientific">Neobacillus citreus</name>
    <dbReference type="NCBI Taxonomy" id="2833578"/>
    <lineage>
        <taxon>Bacteria</taxon>
        <taxon>Bacillati</taxon>
        <taxon>Bacillota</taxon>
        <taxon>Bacilli</taxon>
        <taxon>Bacillales</taxon>
        <taxon>Bacillaceae</taxon>
        <taxon>Neobacillus</taxon>
    </lineage>
</organism>